<evidence type="ECO:0000256" key="1">
    <source>
        <dbReference type="PROSITE-ProRule" id="PRU00175"/>
    </source>
</evidence>
<sequence length="533" mass="58634">MGQIVPPDHRSWPQLTARWLSDKMPGDTVASGQQGFRRTGSPPRPLGWSALAEDDLLQKYLAQYNHFPRNPEQLCVFAKNHGHRLQYAAARTAWLRATRAATAQTTRTPPSVTDGASSRPQDSTASSSSSSGSGGAATRGSWLERYEAHYRHSPTSAQHLLAFVNNRGGNITYTVALQLMGLQSRGSRSPAPIPVPLPWWQDTLAINRHYRRLTRMIFTTLVMERPEAKHKYDILLLDSRKQIPAVDHSQVSLDLARRLLLLASPAVVKVGSSCAICLSEKSDAEDGGAWVQLPCEHVLHRMCFRELVSCLDQFCLPYPVPQPISPLGLGGLSSRKGGVGYQPRPGLSGNLRRRKRQRHPEAAGHPHPRSQAGRPVACRLPRAHAAARRYPRTAHATRAPRTPAAIRAAACAAEKKLGGVLCRCFILGAGSLDHAIRDKPCVDDRATRCRCLLRAIISFSVDVPCAAAIWYSGCCKSRSGIGCSVTKRGATESVRQQLLRSQGQGFGWQGFVREPGYVESWWGDRTFLLQFVC</sequence>
<accession>A0A9P1BZ92</accession>
<reference evidence="5" key="2">
    <citation type="submission" date="2024-04" db="EMBL/GenBank/DDBJ databases">
        <authorList>
            <person name="Chen Y."/>
            <person name="Shah S."/>
            <person name="Dougan E. K."/>
            <person name="Thang M."/>
            <person name="Chan C."/>
        </authorList>
    </citation>
    <scope>NUCLEOTIDE SEQUENCE [LARGE SCALE GENOMIC DNA]</scope>
</reference>
<dbReference type="CDD" id="cd16448">
    <property type="entry name" value="RING-H2"/>
    <property type="match status" value="1"/>
</dbReference>
<evidence type="ECO:0000313" key="5">
    <source>
        <dbReference type="EMBL" id="CAL1135348.1"/>
    </source>
</evidence>
<dbReference type="InterPro" id="IPR001841">
    <property type="entry name" value="Znf_RING"/>
</dbReference>
<feature type="region of interest" description="Disordered" evidence="2">
    <location>
        <begin position="24"/>
        <end position="45"/>
    </location>
</feature>
<protein>
    <submittedName>
        <fullName evidence="6">Dual specificity protein kinase shkE</fullName>
    </submittedName>
</protein>
<keyword evidence="1" id="KW-0863">Zinc-finger</keyword>
<organism evidence="4">
    <name type="scientific">Cladocopium goreaui</name>
    <dbReference type="NCBI Taxonomy" id="2562237"/>
    <lineage>
        <taxon>Eukaryota</taxon>
        <taxon>Sar</taxon>
        <taxon>Alveolata</taxon>
        <taxon>Dinophyceae</taxon>
        <taxon>Suessiales</taxon>
        <taxon>Symbiodiniaceae</taxon>
        <taxon>Cladocopium</taxon>
    </lineage>
</organism>
<reference evidence="4" key="1">
    <citation type="submission" date="2022-10" db="EMBL/GenBank/DDBJ databases">
        <authorList>
            <person name="Chen Y."/>
            <person name="Dougan E. K."/>
            <person name="Chan C."/>
            <person name="Rhodes N."/>
            <person name="Thang M."/>
        </authorList>
    </citation>
    <scope>NUCLEOTIDE SEQUENCE</scope>
</reference>
<evidence type="ECO:0000256" key="2">
    <source>
        <dbReference type="SAM" id="MobiDB-lite"/>
    </source>
</evidence>
<keyword evidence="7" id="KW-1185">Reference proteome</keyword>
<keyword evidence="6" id="KW-0808">Transferase</keyword>
<dbReference type="PROSITE" id="PS50089">
    <property type="entry name" value="ZF_RING_2"/>
    <property type="match status" value="1"/>
</dbReference>
<gene>
    <name evidence="4" type="ORF">C1SCF055_LOCUS9715</name>
</gene>
<dbReference type="SUPFAM" id="SSF57850">
    <property type="entry name" value="RING/U-box"/>
    <property type="match status" value="1"/>
</dbReference>
<evidence type="ECO:0000313" key="4">
    <source>
        <dbReference type="EMBL" id="CAI3981973.1"/>
    </source>
</evidence>
<dbReference type="Proteomes" id="UP001152797">
    <property type="component" value="Unassembled WGS sequence"/>
</dbReference>
<dbReference type="AlphaFoldDB" id="A0A9P1BZ92"/>
<dbReference type="InterPro" id="IPR013083">
    <property type="entry name" value="Znf_RING/FYVE/PHD"/>
</dbReference>
<feature type="compositionally biased region" description="Low complexity" evidence="2">
    <location>
        <begin position="116"/>
        <end position="131"/>
    </location>
</feature>
<dbReference type="GO" id="GO:0016301">
    <property type="term" value="F:kinase activity"/>
    <property type="evidence" value="ECO:0007669"/>
    <property type="project" value="UniProtKB-KW"/>
</dbReference>
<keyword evidence="6" id="KW-0418">Kinase</keyword>
<dbReference type="GO" id="GO:0008270">
    <property type="term" value="F:zinc ion binding"/>
    <property type="evidence" value="ECO:0007669"/>
    <property type="project" value="UniProtKB-KW"/>
</dbReference>
<dbReference type="Gene3D" id="3.30.40.10">
    <property type="entry name" value="Zinc/RING finger domain, C3HC4 (zinc finger)"/>
    <property type="match status" value="1"/>
</dbReference>
<keyword evidence="1" id="KW-0479">Metal-binding</keyword>
<evidence type="ECO:0000313" key="7">
    <source>
        <dbReference type="Proteomes" id="UP001152797"/>
    </source>
</evidence>
<proteinExistence type="predicted"/>
<dbReference type="OrthoDB" id="439844at2759"/>
<feature type="region of interest" description="Disordered" evidence="2">
    <location>
        <begin position="335"/>
        <end position="374"/>
    </location>
</feature>
<feature type="domain" description="RING-type" evidence="3">
    <location>
        <begin position="274"/>
        <end position="310"/>
    </location>
</feature>
<comment type="caution">
    <text evidence="4">The sequence shown here is derived from an EMBL/GenBank/DDBJ whole genome shotgun (WGS) entry which is preliminary data.</text>
</comment>
<keyword evidence="1" id="KW-0862">Zinc</keyword>
<dbReference type="EMBL" id="CAMXCT010000673">
    <property type="protein sequence ID" value="CAI3981973.1"/>
    <property type="molecule type" value="Genomic_DNA"/>
</dbReference>
<feature type="region of interest" description="Disordered" evidence="2">
    <location>
        <begin position="100"/>
        <end position="138"/>
    </location>
</feature>
<evidence type="ECO:0000313" key="6">
    <source>
        <dbReference type="EMBL" id="CAL4769285.1"/>
    </source>
</evidence>
<evidence type="ECO:0000259" key="3">
    <source>
        <dbReference type="PROSITE" id="PS50089"/>
    </source>
</evidence>
<dbReference type="EMBL" id="CAMXCT030000673">
    <property type="protein sequence ID" value="CAL4769285.1"/>
    <property type="molecule type" value="Genomic_DNA"/>
</dbReference>
<dbReference type="EMBL" id="CAMXCT020000673">
    <property type="protein sequence ID" value="CAL1135348.1"/>
    <property type="molecule type" value="Genomic_DNA"/>
</dbReference>
<name>A0A9P1BZ92_9DINO</name>